<name>A0ACC2B0B5_DIPCM</name>
<gene>
    <name evidence="1" type="ORF">O6H91_18G041500</name>
</gene>
<organism evidence="1 2">
    <name type="scientific">Diphasiastrum complanatum</name>
    <name type="common">Issler's clubmoss</name>
    <name type="synonym">Lycopodium complanatum</name>
    <dbReference type="NCBI Taxonomy" id="34168"/>
    <lineage>
        <taxon>Eukaryota</taxon>
        <taxon>Viridiplantae</taxon>
        <taxon>Streptophyta</taxon>
        <taxon>Embryophyta</taxon>
        <taxon>Tracheophyta</taxon>
        <taxon>Lycopodiopsida</taxon>
        <taxon>Lycopodiales</taxon>
        <taxon>Lycopodiaceae</taxon>
        <taxon>Lycopodioideae</taxon>
        <taxon>Diphasiastrum</taxon>
    </lineage>
</organism>
<protein>
    <submittedName>
        <fullName evidence="1">Uncharacterized protein</fullName>
    </submittedName>
</protein>
<reference evidence="2" key="1">
    <citation type="journal article" date="2024" name="Proc. Natl. Acad. Sci. U.S.A.">
        <title>Extraordinary preservation of gene collinearity over three hundred million years revealed in homosporous lycophytes.</title>
        <authorList>
            <person name="Li C."/>
            <person name="Wickell D."/>
            <person name="Kuo L.Y."/>
            <person name="Chen X."/>
            <person name="Nie B."/>
            <person name="Liao X."/>
            <person name="Peng D."/>
            <person name="Ji J."/>
            <person name="Jenkins J."/>
            <person name="Williams M."/>
            <person name="Shu S."/>
            <person name="Plott C."/>
            <person name="Barry K."/>
            <person name="Rajasekar S."/>
            <person name="Grimwood J."/>
            <person name="Han X."/>
            <person name="Sun S."/>
            <person name="Hou Z."/>
            <person name="He W."/>
            <person name="Dai G."/>
            <person name="Sun C."/>
            <person name="Schmutz J."/>
            <person name="Leebens-Mack J.H."/>
            <person name="Li F.W."/>
            <person name="Wang L."/>
        </authorList>
    </citation>
    <scope>NUCLEOTIDE SEQUENCE [LARGE SCALE GENOMIC DNA]</scope>
    <source>
        <strain evidence="2">cv. PW_Plant_1</strain>
    </source>
</reference>
<evidence type="ECO:0000313" key="2">
    <source>
        <dbReference type="Proteomes" id="UP001162992"/>
    </source>
</evidence>
<evidence type="ECO:0000313" key="1">
    <source>
        <dbReference type="EMBL" id="KAJ7523212.1"/>
    </source>
</evidence>
<sequence>MEALVGGVACEGRRGGGKRKNVKYLSNGPKRKSSYGLRAGSKGFLVTCDKGQERSTMKEAINLLDEFYERLVEGANATINSKDNQFSQLSPHIIRHDLADSVENKVEANANSQEEAVESNDSRENEFEGEKTSQVGSLSNIMQNCKHTKTGVANDHIKNIDDALELELAQLRDKRKQGLLQRQVDSSDGRTFNFSVRQNQASIVVIERARFIGLDTGCAGIVFVEMLRDDNVRPLELVKSIIRTVVTSKQSRTRFCLRLLPVEVTCYASQSEVKRAAEPVISHYFSQENGDDGLKFAVVYEARANTSLDRMEIINAVAQLVPKHHSVDLKNPDITIIVQIVKTTCAIGIAHEFKEMAKYNLKQIVLQKAES</sequence>
<dbReference type="EMBL" id="CM055109">
    <property type="protein sequence ID" value="KAJ7523212.1"/>
    <property type="molecule type" value="Genomic_DNA"/>
</dbReference>
<accession>A0ACC2B0B5</accession>
<keyword evidence="2" id="KW-1185">Reference proteome</keyword>
<proteinExistence type="predicted"/>
<dbReference type="Proteomes" id="UP001162992">
    <property type="component" value="Chromosome 18"/>
</dbReference>
<comment type="caution">
    <text evidence="1">The sequence shown here is derived from an EMBL/GenBank/DDBJ whole genome shotgun (WGS) entry which is preliminary data.</text>
</comment>